<feature type="transmembrane region" description="Helical" evidence="1">
    <location>
        <begin position="16"/>
        <end position="33"/>
    </location>
</feature>
<evidence type="ECO:0000313" key="2">
    <source>
        <dbReference type="EMBL" id="UUX49440.1"/>
    </source>
</evidence>
<proteinExistence type="predicted"/>
<protein>
    <submittedName>
        <fullName evidence="2">OpgC domain-containing protein</fullName>
    </submittedName>
</protein>
<feature type="transmembrane region" description="Helical" evidence="1">
    <location>
        <begin position="350"/>
        <end position="369"/>
    </location>
</feature>
<keyword evidence="1" id="KW-0472">Membrane</keyword>
<dbReference type="PIRSF" id="PIRSF028704">
    <property type="entry name" value="UPC028704"/>
    <property type="match status" value="1"/>
</dbReference>
<gene>
    <name evidence="2" type="ORF">NUH88_18810</name>
</gene>
<feature type="transmembrane region" description="Helical" evidence="1">
    <location>
        <begin position="53"/>
        <end position="75"/>
    </location>
</feature>
<name>A0A9J7APW5_9PROT</name>
<feature type="transmembrane region" description="Helical" evidence="1">
    <location>
        <begin position="202"/>
        <end position="220"/>
    </location>
</feature>
<feature type="transmembrane region" description="Helical" evidence="1">
    <location>
        <begin position="232"/>
        <end position="253"/>
    </location>
</feature>
<evidence type="ECO:0000256" key="1">
    <source>
        <dbReference type="SAM" id="Phobius"/>
    </source>
</evidence>
<keyword evidence="1" id="KW-1133">Transmembrane helix</keyword>
<feature type="transmembrane region" description="Helical" evidence="1">
    <location>
        <begin position="320"/>
        <end position="338"/>
    </location>
</feature>
<keyword evidence="1" id="KW-0812">Transmembrane</keyword>
<organism evidence="2 3">
    <name type="scientific">Nisaea acidiphila</name>
    <dbReference type="NCBI Taxonomy" id="1862145"/>
    <lineage>
        <taxon>Bacteria</taxon>
        <taxon>Pseudomonadati</taxon>
        <taxon>Pseudomonadota</taxon>
        <taxon>Alphaproteobacteria</taxon>
        <taxon>Rhodospirillales</taxon>
        <taxon>Thalassobaculaceae</taxon>
        <taxon>Nisaea</taxon>
    </lineage>
</organism>
<dbReference type="InterPro" id="IPR014550">
    <property type="entry name" value="UCP028704_OpgC"/>
</dbReference>
<reference evidence="2" key="1">
    <citation type="submission" date="2022-08" db="EMBL/GenBank/DDBJ databases">
        <title>Nisaea acidiphila sp. nov., isolated from a marine algal debris and emended description of the genus Nisaea Urios et al. 2008.</title>
        <authorList>
            <person name="Kwon K."/>
        </authorList>
    </citation>
    <scope>NUCLEOTIDE SEQUENCE</scope>
    <source>
        <strain evidence="2">MEBiC11861</strain>
    </source>
</reference>
<feature type="transmembrane region" description="Helical" evidence="1">
    <location>
        <begin position="87"/>
        <end position="112"/>
    </location>
</feature>
<feature type="transmembrane region" description="Helical" evidence="1">
    <location>
        <begin position="281"/>
        <end position="299"/>
    </location>
</feature>
<accession>A0A9J7APW5</accession>
<evidence type="ECO:0000313" key="3">
    <source>
        <dbReference type="Proteomes" id="UP001060336"/>
    </source>
</evidence>
<sequence length="405" mass="46062">MAGQATKKRKQRDPRLDFFRGIAMLIIFIAHVPQNHWSNFIPARFGFSDAAEMFVFCSGFAAAIAFGGTFIRAGFWHGTGRVLYRIWQLYTAHILIFFLITGLMVAGNALFAEPNYITRLNLHFFFDETPKALLGLLTLTYVPNYFDIMPMYMGALLMIPLFMALARIHPWLAMGFSLSVYCLNWLLDGGLPAHPNHDQIEWFFNPFGWQLVFFTGYSISRGWLTPPPFNRYLMAACVVFVVAAAPVSHWWFFVGYQDSLPFLADWREATLPWRAKTDYGILRFVHFLALAYITVNLVRGREHLLLHKACHPIRTVGQQALPVFLLNMWLAQLGGMMLDQIGRTQLSWAAVNLAGLAIVVLFAYLVTAIKTEWWRMVIETRAREAGVPDLDGKQGPRGSILSPAE</sequence>
<dbReference type="PANTHER" id="PTHR38592:SF3">
    <property type="entry name" value="BLL4819 PROTEIN"/>
    <property type="match status" value="1"/>
</dbReference>
<dbReference type="EMBL" id="CP102480">
    <property type="protein sequence ID" value="UUX49440.1"/>
    <property type="molecule type" value="Genomic_DNA"/>
</dbReference>
<dbReference type="KEGG" id="naci:NUH88_18810"/>
<dbReference type="AlphaFoldDB" id="A0A9J7APW5"/>
<dbReference type="PANTHER" id="PTHR38592">
    <property type="entry name" value="BLL4819 PROTEIN"/>
    <property type="match status" value="1"/>
</dbReference>
<dbReference type="Proteomes" id="UP001060336">
    <property type="component" value="Chromosome"/>
</dbReference>
<feature type="transmembrane region" description="Helical" evidence="1">
    <location>
        <begin position="132"/>
        <end position="159"/>
    </location>
</feature>
<keyword evidence="3" id="KW-1185">Reference proteome</keyword>
<dbReference type="Pfam" id="PF10129">
    <property type="entry name" value="OpgC_C"/>
    <property type="match status" value="1"/>
</dbReference>
<feature type="transmembrane region" description="Helical" evidence="1">
    <location>
        <begin position="171"/>
        <end position="187"/>
    </location>
</feature>
<dbReference type="RefSeq" id="WP_257768096.1">
    <property type="nucleotide sequence ID" value="NZ_CP102480.1"/>
</dbReference>